<organism evidence="5 6">
    <name type="scientific">Winogradskyella jejuensis</name>
    <dbReference type="NCBI Taxonomy" id="1089305"/>
    <lineage>
        <taxon>Bacteria</taxon>
        <taxon>Pseudomonadati</taxon>
        <taxon>Bacteroidota</taxon>
        <taxon>Flavobacteriia</taxon>
        <taxon>Flavobacteriales</taxon>
        <taxon>Flavobacteriaceae</taxon>
        <taxon>Winogradskyella</taxon>
    </lineage>
</organism>
<name>A0A1M5MBS1_9FLAO</name>
<dbReference type="AlphaFoldDB" id="A0A1M5MBS1"/>
<accession>A0A1M5MBS1</accession>
<evidence type="ECO:0000313" key="5">
    <source>
        <dbReference type="EMBL" id="SHG74652.1"/>
    </source>
</evidence>
<feature type="domain" description="Secretion system C-terminal sorting" evidence="4">
    <location>
        <begin position="404"/>
        <end position="480"/>
    </location>
</feature>
<dbReference type="STRING" id="1089305.SAMN05444148_0855"/>
<keyword evidence="3" id="KW-1133">Transmembrane helix</keyword>
<evidence type="ECO:0000259" key="4">
    <source>
        <dbReference type="Pfam" id="PF18962"/>
    </source>
</evidence>
<keyword evidence="6" id="KW-1185">Reference proteome</keyword>
<sequence>MLVFRYFYILKKANSIIMKRNYLRTIFAFTLFFVYNYSFSQNSLSDDNQTIQINKPICEIPAVEDVSDFSIQRRESVIEKMEGRSSNPCSSFIVSYNGFPPDLFGGPGEAQIAFQFAVDIWASLVDSPVPIRVNANFAPAAATNLGSASPAFYEELPGGPTNPFAQILYPAALYEKLIGEDSDGALGQSVDITCNFNSNRNDWYFGLDANPPSNRFDFVTVVLHELGHGLGIAGFGVELNNGEIAIRRDQSGFSVSASSNHVSIWDTYVDGFEFNFGDPLNPDTPPILDEARYPDPTTPSNTQLRDQLTGENLSINAPIALSQNGGDQPRTYAPTTFNGGSSYSHLDEATFNGTPHALMTPFSAFGEANHDPGNIILGFMEDMGWTLCQGSLSTNNFSIEAVKISPNPFTESLTITLPPQLTTQEFNFSIVDINGRVVLSEIINRNNEITISNLSSLDEALYFLNIESKSSDLRITKKIIKQ</sequence>
<dbReference type="EMBL" id="FQWS01000001">
    <property type="protein sequence ID" value="SHG74652.1"/>
    <property type="molecule type" value="Genomic_DNA"/>
</dbReference>
<dbReference type="Gene3D" id="3.40.390.10">
    <property type="entry name" value="Collagenase (Catalytic Domain)"/>
    <property type="match status" value="1"/>
</dbReference>
<gene>
    <name evidence="5" type="ORF">SAMN05444148_0855</name>
</gene>
<feature type="region of interest" description="Disordered" evidence="2">
    <location>
        <begin position="320"/>
        <end position="339"/>
    </location>
</feature>
<dbReference type="Pfam" id="PF18962">
    <property type="entry name" value="Por_Secre_tail"/>
    <property type="match status" value="1"/>
</dbReference>
<keyword evidence="3" id="KW-0812">Transmembrane</keyword>
<dbReference type="NCBIfam" id="TIGR04183">
    <property type="entry name" value="Por_Secre_tail"/>
    <property type="match status" value="1"/>
</dbReference>
<dbReference type="InterPro" id="IPR026444">
    <property type="entry name" value="Secre_tail"/>
</dbReference>
<protein>
    <submittedName>
        <fullName evidence="5">Por secretion system C-terminal sorting domain-containing protein</fullName>
    </submittedName>
</protein>
<proteinExistence type="predicted"/>
<dbReference type="Proteomes" id="UP000184522">
    <property type="component" value="Unassembled WGS sequence"/>
</dbReference>
<keyword evidence="3" id="KW-0472">Membrane</keyword>
<evidence type="ECO:0000256" key="1">
    <source>
        <dbReference type="ARBA" id="ARBA00022729"/>
    </source>
</evidence>
<dbReference type="InterPro" id="IPR024079">
    <property type="entry name" value="MetalloPept_cat_dom_sf"/>
</dbReference>
<evidence type="ECO:0000256" key="2">
    <source>
        <dbReference type="SAM" id="MobiDB-lite"/>
    </source>
</evidence>
<feature type="transmembrane region" description="Helical" evidence="3">
    <location>
        <begin position="21"/>
        <end position="39"/>
    </location>
</feature>
<keyword evidence="1" id="KW-0732">Signal</keyword>
<dbReference type="GO" id="GO:0008237">
    <property type="term" value="F:metallopeptidase activity"/>
    <property type="evidence" value="ECO:0007669"/>
    <property type="project" value="InterPro"/>
</dbReference>
<reference evidence="6" key="1">
    <citation type="submission" date="2016-11" db="EMBL/GenBank/DDBJ databases">
        <authorList>
            <person name="Varghese N."/>
            <person name="Submissions S."/>
        </authorList>
    </citation>
    <scope>NUCLEOTIDE SEQUENCE [LARGE SCALE GENOMIC DNA]</scope>
    <source>
        <strain evidence="6">DSM 25330</strain>
    </source>
</reference>
<evidence type="ECO:0000256" key="3">
    <source>
        <dbReference type="SAM" id="Phobius"/>
    </source>
</evidence>
<evidence type="ECO:0000313" key="6">
    <source>
        <dbReference type="Proteomes" id="UP000184522"/>
    </source>
</evidence>